<dbReference type="VEuPathDB" id="FungiDB:RhiirFUN_005384"/>
<evidence type="ECO:0000313" key="4">
    <source>
        <dbReference type="Proteomes" id="UP000684084"/>
    </source>
</evidence>
<evidence type="ECO:0000256" key="1">
    <source>
        <dbReference type="ARBA" id="ARBA00022441"/>
    </source>
</evidence>
<keyword evidence="1" id="KW-0880">Kelch repeat</keyword>
<dbReference type="AlphaFoldDB" id="A0A2I1EDJ6"/>
<dbReference type="InterPro" id="IPR006652">
    <property type="entry name" value="Kelch_1"/>
</dbReference>
<protein>
    <submittedName>
        <fullName evidence="3">Uncharacterized protein</fullName>
    </submittedName>
</protein>
<dbReference type="EMBL" id="CAGKOT010000003">
    <property type="protein sequence ID" value="CAB5325291.1"/>
    <property type="molecule type" value="Genomic_DNA"/>
</dbReference>
<evidence type="ECO:0000256" key="2">
    <source>
        <dbReference type="ARBA" id="ARBA00022737"/>
    </source>
</evidence>
<dbReference type="VEuPathDB" id="FungiDB:FUN_005675"/>
<gene>
    <name evidence="3" type="ORF">CHRIB12_LOCUS2535</name>
</gene>
<sequence length="502" mass="57257">MVYIFIILSCQLFLLVNRFVYGQFIPGLRLGHTANTVGNKIYFIGGYNFAKSIPTSEIFYLNKETDTWEEIKSQGIKLPFKVEHTANIGGINQDIIFIMGGLIGDTNFLYQFDTKTNIVSIPIIQGKVPTSRAFMSSVNFEGKIFVFSGQNSDDIYFNSFDILDTINLRWEIGNLINAPTPRSKHTSTLVNNVIYYIGGMQLNGNYISMNDIYQYDIGKSTWSLKKATLALGDVPGPRGGHSAVLVEDKICIYGGIYSPKETIAMLDTTTLVWTIPQFNNPKAPKLPNLVYHTATMKDNYNMFIAFGNDTDVRVLNNNFYMFDFKNFQWNIFTVKEIAKTKDPDTPMAPSPISPMVESHKPFIISLSVGLAIIGLAAIVIISVIVYRRTKRNRDFENRNLPETVTDNPYPTNFSQNMIGYQHTPTTTRQYNSSQLREQSNHEIIPQYAQQLRESPYHEFIPQYAQQSTQFREQPFIPQYTQQPQIISPPQERNLGSERPPYY</sequence>
<comment type="caution">
    <text evidence="3">The sequence shown here is derived from an EMBL/GenBank/DDBJ whole genome shotgun (WGS) entry which is preliminary data.</text>
</comment>
<dbReference type="PANTHER" id="PTHR46093">
    <property type="entry name" value="ACYL-COA-BINDING DOMAIN-CONTAINING PROTEIN 5"/>
    <property type="match status" value="1"/>
</dbReference>
<dbReference type="OrthoDB" id="2363659at2759"/>
<dbReference type="VEuPathDB" id="FungiDB:RhiirFUN_005383"/>
<reference evidence="3" key="1">
    <citation type="submission" date="2020-05" db="EMBL/GenBank/DDBJ databases">
        <authorList>
            <person name="Rincon C."/>
            <person name="Sanders R I."/>
            <person name="Robbins C."/>
            <person name="Chaturvedi A."/>
        </authorList>
    </citation>
    <scope>NUCLEOTIDE SEQUENCE</scope>
    <source>
        <strain evidence="3">CHB12</strain>
    </source>
</reference>
<dbReference type="VEuPathDB" id="FungiDB:RhiirA1_493821"/>
<organism evidence="3 4">
    <name type="scientific">Rhizophagus irregularis</name>
    <dbReference type="NCBI Taxonomy" id="588596"/>
    <lineage>
        <taxon>Eukaryota</taxon>
        <taxon>Fungi</taxon>
        <taxon>Fungi incertae sedis</taxon>
        <taxon>Mucoromycota</taxon>
        <taxon>Glomeromycotina</taxon>
        <taxon>Glomeromycetes</taxon>
        <taxon>Glomerales</taxon>
        <taxon>Glomeraceae</taxon>
        <taxon>Rhizophagus</taxon>
    </lineage>
</organism>
<dbReference type="InterPro" id="IPR015915">
    <property type="entry name" value="Kelch-typ_b-propeller"/>
</dbReference>
<evidence type="ECO:0000313" key="3">
    <source>
        <dbReference type="EMBL" id="CAB5325291.1"/>
    </source>
</evidence>
<dbReference type="SMART" id="SM00612">
    <property type="entry name" value="Kelch"/>
    <property type="match status" value="4"/>
</dbReference>
<proteinExistence type="predicted"/>
<dbReference type="Gene3D" id="2.120.10.80">
    <property type="entry name" value="Kelch-type beta propeller"/>
    <property type="match status" value="2"/>
</dbReference>
<dbReference type="PANTHER" id="PTHR46093:SF18">
    <property type="entry name" value="FIBRONECTIN TYPE-III DOMAIN-CONTAINING PROTEIN"/>
    <property type="match status" value="1"/>
</dbReference>
<accession>A0A2I1EDJ6</accession>
<dbReference type="Pfam" id="PF24681">
    <property type="entry name" value="Kelch_KLHDC2_KLHL20_DRC7"/>
    <property type="match status" value="1"/>
</dbReference>
<dbReference type="Proteomes" id="UP000684084">
    <property type="component" value="Unassembled WGS sequence"/>
</dbReference>
<dbReference type="SUPFAM" id="SSF117281">
    <property type="entry name" value="Kelch motif"/>
    <property type="match status" value="1"/>
</dbReference>
<name>A0A2I1EDJ6_9GLOM</name>
<keyword evidence="2" id="KW-0677">Repeat</keyword>